<dbReference type="InterPro" id="IPR029069">
    <property type="entry name" value="HotDog_dom_sf"/>
</dbReference>
<dbReference type="InterPro" id="IPR006683">
    <property type="entry name" value="Thioestr_dom"/>
</dbReference>
<dbReference type="RefSeq" id="WP_127607422.1">
    <property type="nucleotide sequence ID" value="NZ_JARTHJ010000423.1"/>
</dbReference>
<dbReference type="GO" id="GO:0047617">
    <property type="term" value="F:fatty acyl-CoA hydrolase activity"/>
    <property type="evidence" value="ECO:0007669"/>
    <property type="project" value="InterPro"/>
</dbReference>
<evidence type="ECO:0000256" key="2">
    <source>
        <dbReference type="ARBA" id="ARBA00022801"/>
    </source>
</evidence>
<dbReference type="CDD" id="cd03443">
    <property type="entry name" value="PaaI_thioesterase"/>
    <property type="match status" value="1"/>
</dbReference>
<dbReference type="SUPFAM" id="SSF54637">
    <property type="entry name" value="Thioesterase/thiol ester dehydrase-isomerase"/>
    <property type="match status" value="1"/>
</dbReference>
<dbReference type="PANTHER" id="PTHR21660:SF1">
    <property type="entry name" value="ACYL-COENZYME A THIOESTERASE 13"/>
    <property type="match status" value="1"/>
</dbReference>
<gene>
    <name evidence="4" type="ORF">GNP93_02030</name>
</gene>
<dbReference type="Gene3D" id="3.10.129.10">
    <property type="entry name" value="Hotdog Thioesterase"/>
    <property type="match status" value="1"/>
</dbReference>
<dbReference type="AlphaFoldDB" id="A0A7X3CRY6"/>
<sequence>MDPSSDIQRLEESSRGTFWDHLGAKLESLSPEGVVVTLDIQPHHLNLIGILHGGVHATLIDSAMGLAAMARKPGESVVTTNLHLHYMAPVNLGTLRVTAEVVHSSRKMVTTQARAYNESGDLCALGTGTFRIRGGTK</sequence>
<keyword evidence="2" id="KW-0378">Hydrolase</keyword>
<comment type="similarity">
    <text evidence="1">Belongs to the thioesterase PaaI family.</text>
</comment>
<feature type="domain" description="Thioesterase" evidence="3">
    <location>
        <begin position="49"/>
        <end position="124"/>
    </location>
</feature>
<dbReference type="InterPro" id="IPR003736">
    <property type="entry name" value="PAAI_dom"/>
</dbReference>
<dbReference type="Pfam" id="PF03061">
    <property type="entry name" value="4HBT"/>
    <property type="match status" value="1"/>
</dbReference>
<reference evidence="4 5" key="1">
    <citation type="submission" date="2019-11" db="EMBL/GenBank/DDBJ databases">
        <title>Draft genome sequences of five Paenibacillus species of dairy origin.</title>
        <authorList>
            <person name="Olajide A.M."/>
            <person name="Chen S."/>
            <person name="Lapointe G."/>
        </authorList>
    </citation>
    <scope>NUCLEOTIDE SEQUENCE [LARGE SCALE GENOMIC DNA]</scope>
    <source>
        <strain evidence="4 5">2CS3</strain>
    </source>
</reference>
<dbReference type="PANTHER" id="PTHR21660">
    <property type="entry name" value="THIOESTERASE SUPERFAMILY MEMBER-RELATED"/>
    <property type="match status" value="1"/>
</dbReference>
<name>A0A7X3CRY6_9BACL</name>
<proteinExistence type="inferred from homology"/>
<evidence type="ECO:0000313" key="4">
    <source>
        <dbReference type="EMBL" id="MUG69447.1"/>
    </source>
</evidence>
<organism evidence="4 5">
    <name type="scientific">Paenibacillus validus</name>
    <dbReference type="NCBI Taxonomy" id="44253"/>
    <lineage>
        <taxon>Bacteria</taxon>
        <taxon>Bacillati</taxon>
        <taxon>Bacillota</taxon>
        <taxon>Bacilli</taxon>
        <taxon>Bacillales</taxon>
        <taxon>Paenibacillaceae</taxon>
        <taxon>Paenibacillus</taxon>
    </lineage>
</organism>
<dbReference type="NCBIfam" id="TIGR00369">
    <property type="entry name" value="unchar_dom_1"/>
    <property type="match status" value="1"/>
</dbReference>
<evidence type="ECO:0000313" key="5">
    <source>
        <dbReference type="Proteomes" id="UP000450917"/>
    </source>
</evidence>
<dbReference type="InterPro" id="IPR039298">
    <property type="entry name" value="ACOT13"/>
</dbReference>
<comment type="caution">
    <text evidence="4">The sequence shown here is derived from an EMBL/GenBank/DDBJ whole genome shotgun (WGS) entry which is preliminary data.</text>
</comment>
<evidence type="ECO:0000256" key="1">
    <source>
        <dbReference type="ARBA" id="ARBA00008324"/>
    </source>
</evidence>
<dbReference type="Proteomes" id="UP000450917">
    <property type="component" value="Unassembled WGS sequence"/>
</dbReference>
<protein>
    <submittedName>
        <fullName evidence="4">Hotdog fold thioesterase</fullName>
    </submittedName>
</protein>
<dbReference type="EMBL" id="WNZX01000001">
    <property type="protein sequence ID" value="MUG69447.1"/>
    <property type="molecule type" value="Genomic_DNA"/>
</dbReference>
<evidence type="ECO:0000259" key="3">
    <source>
        <dbReference type="Pfam" id="PF03061"/>
    </source>
</evidence>
<keyword evidence="5" id="KW-1185">Reference proteome</keyword>
<accession>A0A7X3CRY6</accession>